<protein>
    <submittedName>
        <fullName evidence="1">Uncharacterized protein</fullName>
    </submittedName>
</protein>
<sequence>MVFVEALGKPHVHHVQVKRDNDAQGLRWGVKMAAVAKNADTSGYRHSAELSTVSRIAVGAVQRATTDKISLPLGTTANAVDASTDIICFRFDRTMCRERGTYWVHEHQRLAARHLERISERWQSSATGRPVAPWRAPSTAPCTNDGHGKFSLCPDELVGFLDSFPSLEAFYLILRQNAQENDRGKLYKEQALIDSVAERKAIGLEMYHDTKNSYVEISPDNETLASRSYLFGSRFTLQDMNRVKAVFELLNVARAKYITDVDVKGDPADTEARPQRVTPLESREAATFKVLTAVARKPSAL</sequence>
<comment type="caution">
    <text evidence="1">The sequence shown here is derived from an EMBL/GenBank/DDBJ whole genome shotgun (WGS) entry which is preliminary data.</text>
</comment>
<evidence type="ECO:0000313" key="2">
    <source>
        <dbReference type="Proteomes" id="UP001283341"/>
    </source>
</evidence>
<proteinExistence type="predicted"/>
<gene>
    <name evidence="1" type="ORF">B0H66DRAFT_619089</name>
</gene>
<keyword evidence="2" id="KW-1185">Reference proteome</keyword>
<organism evidence="1 2">
    <name type="scientific">Apodospora peruviana</name>
    <dbReference type="NCBI Taxonomy" id="516989"/>
    <lineage>
        <taxon>Eukaryota</taxon>
        <taxon>Fungi</taxon>
        <taxon>Dikarya</taxon>
        <taxon>Ascomycota</taxon>
        <taxon>Pezizomycotina</taxon>
        <taxon>Sordariomycetes</taxon>
        <taxon>Sordariomycetidae</taxon>
        <taxon>Sordariales</taxon>
        <taxon>Lasiosphaeriaceae</taxon>
        <taxon>Apodospora</taxon>
    </lineage>
</organism>
<dbReference type="EMBL" id="JAUEDM010000003">
    <property type="protein sequence ID" value="KAK3321859.1"/>
    <property type="molecule type" value="Genomic_DNA"/>
</dbReference>
<reference evidence="1" key="2">
    <citation type="submission" date="2023-06" db="EMBL/GenBank/DDBJ databases">
        <authorList>
            <consortium name="Lawrence Berkeley National Laboratory"/>
            <person name="Haridas S."/>
            <person name="Hensen N."/>
            <person name="Bonometti L."/>
            <person name="Westerberg I."/>
            <person name="Brannstrom I.O."/>
            <person name="Guillou S."/>
            <person name="Cros-Aarteil S."/>
            <person name="Calhoun S."/>
            <person name="Kuo A."/>
            <person name="Mondo S."/>
            <person name="Pangilinan J."/>
            <person name="Riley R."/>
            <person name="Labutti K."/>
            <person name="Andreopoulos B."/>
            <person name="Lipzen A."/>
            <person name="Chen C."/>
            <person name="Yanf M."/>
            <person name="Daum C."/>
            <person name="Ng V."/>
            <person name="Clum A."/>
            <person name="Steindorff A."/>
            <person name="Ohm R."/>
            <person name="Martin F."/>
            <person name="Silar P."/>
            <person name="Natvig D."/>
            <person name="Lalanne C."/>
            <person name="Gautier V."/>
            <person name="Ament-Velasquez S.L."/>
            <person name="Kruys A."/>
            <person name="Hutchinson M.I."/>
            <person name="Powell A.J."/>
            <person name="Barry K."/>
            <person name="Miller A.N."/>
            <person name="Grigoriev I.V."/>
            <person name="Debuchy R."/>
            <person name="Gladieux P."/>
            <person name="Thoren M.H."/>
            <person name="Johannesson H."/>
        </authorList>
    </citation>
    <scope>NUCLEOTIDE SEQUENCE</scope>
    <source>
        <strain evidence="1">CBS 118394</strain>
    </source>
</reference>
<evidence type="ECO:0000313" key="1">
    <source>
        <dbReference type="EMBL" id="KAK3321859.1"/>
    </source>
</evidence>
<dbReference type="Proteomes" id="UP001283341">
    <property type="component" value="Unassembled WGS sequence"/>
</dbReference>
<reference evidence="1" key="1">
    <citation type="journal article" date="2023" name="Mol. Phylogenet. Evol.">
        <title>Genome-scale phylogeny and comparative genomics of the fungal order Sordariales.</title>
        <authorList>
            <person name="Hensen N."/>
            <person name="Bonometti L."/>
            <person name="Westerberg I."/>
            <person name="Brannstrom I.O."/>
            <person name="Guillou S."/>
            <person name="Cros-Aarteil S."/>
            <person name="Calhoun S."/>
            <person name="Haridas S."/>
            <person name="Kuo A."/>
            <person name="Mondo S."/>
            <person name="Pangilinan J."/>
            <person name="Riley R."/>
            <person name="LaButti K."/>
            <person name="Andreopoulos B."/>
            <person name="Lipzen A."/>
            <person name="Chen C."/>
            <person name="Yan M."/>
            <person name="Daum C."/>
            <person name="Ng V."/>
            <person name="Clum A."/>
            <person name="Steindorff A."/>
            <person name="Ohm R.A."/>
            <person name="Martin F."/>
            <person name="Silar P."/>
            <person name="Natvig D.O."/>
            <person name="Lalanne C."/>
            <person name="Gautier V."/>
            <person name="Ament-Velasquez S.L."/>
            <person name="Kruys A."/>
            <person name="Hutchinson M.I."/>
            <person name="Powell A.J."/>
            <person name="Barry K."/>
            <person name="Miller A.N."/>
            <person name="Grigoriev I.V."/>
            <person name="Debuchy R."/>
            <person name="Gladieux P."/>
            <person name="Hiltunen Thoren M."/>
            <person name="Johannesson H."/>
        </authorList>
    </citation>
    <scope>NUCLEOTIDE SEQUENCE</scope>
    <source>
        <strain evidence="1">CBS 118394</strain>
    </source>
</reference>
<name>A0AAE0M8H7_9PEZI</name>
<accession>A0AAE0M8H7</accession>
<dbReference type="AlphaFoldDB" id="A0AAE0M8H7"/>